<evidence type="ECO:0000313" key="2">
    <source>
        <dbReference type="Proteomes" id="UP001221642"/>
    </source>
</evidence>
<name>A0ABD7XGD7_ENTFL</name>
<dbReference type="AlphaFoldDB" id="A0ABD7XGD7"/>
<reference evidence="1 2" key="1">
    <citation type="submission" date="2023-02" db="EMBL/GenBank/DDBJ databases">
        <title>Results of the 2020 Genomic Proficiency Test for the network of European Union Reference Laboratory for Antimicrobial Resistance assessing whole genome sequencing capacities.</title>
        <authorList>
            <person name="Hoffmann M."/>
            <person name="Luo Y."/>
            <person name="Sorensen L.H."/>
            <person name="Pedersen S.K."/>
            <person name="Hendriksen R.S."/>
        </authorList>
    </citation>
    <scope>NUCLEOTIDE SEQUENCE [LARGE SCALE GENOMIC DNA]</scope>
    <source>
        <strain evidence="1 2">GENOMIC22-006</strain>
    </source>
</reference>
<dbReference type="Pfam" id="PF23857">
    <property type="entry name" value="Phage_TAC_19"/>
    <property type="match status" value="1"/>
</dbReference>
<organism evidence="1 2">
    <name type="scientific">Enterococcus faecalis</name>
    <name type="common">Streptococcus faecalis</name>
    <dbReference type="NCBI Taxonomy" id="1351"/>
    <lineage>
        <taxon>Bacteria</taxon>
        <taxon>Bacillati</taxon>
        <taxon>Bacillota</taxon>
        <taxon>Bacilli</taxon>
        <taxon>Lactobacillales</taxon>
        <taxon>Enterococcaceae</taxon>
        <taxon>Enterococcus</taxon>
    </lineage>
</organism>
<dbReference type="NCBIfam" id="NF047360">
    <property type="entry name" value="tail_chap_PVL"/>
    <property type="match status" value="1"/>
</dbReference>
<dbReference type="Proteomes" id="UP001221642">
    <property type="component" value="Chromosome"/>
</dbReference>
<dbReference type="RefSeq" id="WP_002358069.1">
    <property type="nucleotide sequence ID" value="NZ_BSWY01000002.1"/>
</dbReference>
<sequence length="115" mass="13498">MERKIELTLRIDGEEKTFTQDFVPFSKRTDYIKKENSLREEKTSEGLEPTADEYLEMQIQFVADLFDEKELTKEAILNGMDALDIDKIWEIISYRVLGLSKTDVEESKKEKAEEI</sequence>
<evidence type="ECO:0000313" key="1">
    <source>
        <dbReference type="EMBL" id="WEH23312.1"/>
    </source>
</evidence>
<dbReference type="InterPro" id="IPR057006">
    <property type="entry name" value="Phage_TAC_19"/>
</dbReference>
<gene>
    <name evidence="1" type="ORF">P0D81_04625</name>
</gene>
<accession>A0ABD7XGD7</accession>
<protein>
    <submittedName>
        <fullName evidence="1">Uncharacterized protein</fullName>
    </submittedName>
</protein>
<dbReference type="EMBL" id="CP119159">
    <property type="protein sequence ID" value="WEH23312.1"/>
    <property type="molecule type" value="Genomic_DNA"/>
</dbReference>
<proteinExistence type="predicted"/>